<dbReference type="InterPro" id="IPR050268">
    <property type="entry name" value="NADH-dep_flavin_reductase"/>
</dbReference>
<dbReference type="SUPFAM" id="SSF50475">
    <property type="entry name" value="FMN-binding split barrel"/>
    <property type="match status" value="1"/>
</dbReference>
<evidence type="ECO:0000256" key="1">
    <source>
        <dbReference type="ARBA" id="ARBA00008898"/>
    </source>
</evidence>
<accession>A0A139SVI9</accession>
<evidence type="ECO:0000313" key="5">
    <source>
        <dbReference type="Proteomes" id="UP000072660"/>
    </source>
</evidence>
<dbReference type="InterPro" id="IPR009959">
    <property type="entry name" value="Cyclase_SnoaL-like"/>
</dbReference>
<dbReference type="Pfam" id="PF07366">
    <property type="entry name" value="SnoaL"/>
    <property type="match status" value="1"/>
</dbReference>
<keyword evidence="2" id="KW-0560">Oxidoreductase</keyword>
<dbReference type="GO" id="GO:0010181">
    <property type="term" value="F:FMN binding"/>
    <property type="evidence" value="ECO:0007669"/>
    <property type="project" value="InterPro"/>
</dbReference>
<dbReference type="AlphaFoldDB" id="A0A139SVI9"/>
<dbReference type="InterPro" id="IPR032710">
    <property type="entry name" value="NTF2-like_dom_sf"/>
</dbReference>
<name>A0A139SVI9_9GAMM</name>
<dbReference type="SMART" id="SM00903">
    <property type="entry name" value="Flavin_Reduct"/>
    <property type="match status" value="1"/>
</dbReference>
<protein>
    <recommendedName>
        <fullName evidence="3">Flavin reductase like domain-containing protein</fullName>
    </recommendedName>
</protein>
<comment type="caution">
    <text evidence="4">The sequence shown here is derived from an EMBL/GenBank/DDBJ whole genome shotgun (WGS) entry which is preliminary data.</text>
</comment>
<dbReference type="PANTHER" id="PTHR30466:SF11">
    <property type="entry name" value="FLAVIN-DEPENDENT MONOOXYGENASE, REDUCTASE SUBUNIT HSAB"/>
    <property type="match status" value="1"/>
</dbReference>
<dbReference type="Pfam" id="PF01613">
    <property type="entry name" value="Flavin_Reduct"/>
    <property type="match status" value="1"/>
</dbReference>
<dbReference type="GO" id="GO:0030638">
    <property type="term" value="P:polyketide metabolic process"/>
    <property type="evidence" value="ECO:0007669"/>
    <property type="project" value="InterPro"/>
</dbReference>
<reference evidence="4 5" key="1">
    <citation type="submission" date="2016-02" db="EMBL/GenBank/DDBJ databases">
        <authorList>
            <person name="Wen L."/>
            <person name="He K."/>
            <person name="Yang H."/>
        </authorList>
    </citation>
    <scope>NUCLEOTIDE SEQUENCE [LARGE SCALE GENOMIC DNA]</scope>
    <source>
        <strain evidence="4 5">CV58</strain>
    </source>
</reference>
<dbReference type="RefSeq" id="WP_068388905.1">
    <property type="nucleotide sequence ID" value="NZ_LSZO01000112.1"/>
</dbReference>
<comment type="similarity">
    <text evidence="1">Belongs to the non-flavoprotein flavin reductase family.</text>
</comment>
<dbReference type="Gene3D" id="3.10.450.50">
    <property type="match status" value="1"/>
</dbReference>
<evidence type="ECO:0000313" key="4">
    <source>
        <dbReference type="EMBL" id="KXU38589.1"/>
    </source>
</evidence>
<evidence type="ECO:0000256" key="2">
    <source>
        <dbReference type="ARBA" id="ARBA00023002"/>
    </source>
</evidence>
<dbReference type="InterPro" id="IPR012349">
    <property type="entry name" value="Split_barrel_FMN-bd"/>
</dbReference>
<dbReference type="OrthoDB" id="9792858at2"/>
<feature type="domain" description="Flavin reductase like" evidence="3">
    <location>
        <begin position="14"/>
        <end position="157"/>
    </location>
</feature>
<gene>
    <name evidence="4" type="ORF">AXE65_00025</name>
</gene>
<dbReference type="EMBL" id="LSZO01000112">
    <property type="protein sequence ID" value="KXU38589.1"/>
    <property type="molecule type" value="Genomic_DNA"/>
</dbReference>
<organism evidence="4 5">
    <name type="scientific">Ventosimonas gracilis</name>
    <dbReference type="NCBI Taxonomy" id="1680762"/>
    <lineage>
        <taxon>Bacteria</taxon>
        <taxon>Pseudomonadati</taxon>
        <taxon>Pseudomonadota</taxon>
        <taxon>Gammaproteobacteria</taxon>
        <taxon>Pseudomonadales</taxon>
        <taxon>Ventosimonadaceae</taxon>
        <taxon>Ventosimonas</taxon>
    </lineage>
</organism>
<dbReference type="Gene3D" id="2.30.110.10">
    <property type="entry name" value="Electron Transport, Fmn-binding Protein, Chain A"/>
    <property type="match status" value="1"/>
</dbReference>
<keyword evidence="5" id="KW-1185">Reference proteome</keyword>
<proteinExistence type="inferred from homology"/>
<dbReference type="Proteomes" id="UP000072660">
    <property type="component" value="Unassembled WGS sequence"/>
</dbReference>
<evidence type="ECO:0000259" key="3">
    <source>
        <dbReference type="SMART" id="SM00903"/>
    </source>
</evidence>
<dbReference type="GO" id="GO:0042602">
    <property type="term" value="F:riboflavin reductase (NADPH) activity"/>
    <property type="evidence" value="ECO:0007669"/>
    <property type="project" value="TreeGrafter"/>
</dbReference>
<dbReference type="SUPFAM" id="SSF54427">
    <property type="entry name" value="NTF2-like"/>
    <property type="match status" value="1"/>
</dbReference>
<dbReference type="InterPro" id="IPR002563">
    <property type="entry name" value="Flavin_Rdtase-like_dom"/>
</dbReference>
<dbReference type="PANTHER" id="PTHR30466">
    <property type="entry name" value="FLAVIN REDUCTASE"/>
    <property type="match status" value="1"/>
</dbReference>
<sequence length="306" mass="33868">MSTTFTPDDQRAIFGLQPTGTVAITGMDGEGKPTGFIVGTFQSLSLEPPLVTFCIANTSSTWPVLRKQGRFTANILSTGQLDACKALGRKGEDKFGGLAWHESHIGTPRLDHSVAWVDCHVLSEVIAGDHFVIVGSVAAIEKGSGQALIFCGRQFGEAKLWTANQPPEEPMLARIAKAWEQAWGQGNTQAFEELVAPDYVRHSKTGEQLHLPDILRQIEESHAAFSDFKVEILRGIEKDDQVALHWRSEGRHTGLFMNVPPTQRDVTVFGAAFLKHKDGRITEEWVVWDPRELLASMQIWHLGHPQ</sequence>